<feature type="binding site" evidence="12">
    <location>
        <position position="270"/>
    </location>
    <ligand>
        <name>Zn(2+)</name>
        <dbReference type="ChEBI" id="CHEBI:29105"/>
        <label>2</label>
    </ligand>
</feature>
<accession>A0A9N8VGN4</accession>
<evidence type="ECO:0000256" key="10">
    <source>
        <dbReference type="ARBA" id="ARBA00023242"/>
    </source>
</evidence>
<comment type="subcellular location">
    <subcellularLocation>
        <location evidence="2">Chromosome</location>
    </subcellularLocation>
    <subcellularLocation>
        <location evidence="1 11">Nucleus</location>
    </subcellularLocation>
</comment>
<dbReference type="AlphaFoldDB" id="A0A9N8VGN4"/>
<comment type="caution">
    <text evidence="17">The sequence shown here is derived from an EMBL/GenBank/DDBJ whole genome shotgun (WGS) entry which is preliminary data.</text>
</comment>
<evidence type="ECO:0000256" key="2">
    <source>
        <dbReference type="ARBA" id="ARBA00004286"/>
    </source>
</evidence>
<dbReference type="GO" id="GO:0008270">
    <property type="term" value="F:zinc ion binding"/>
    <property type="evidence" value="ECO:0007669"/>
    <property type="project" value="UniProtKB-UniRule"/>
</dbReference>
<keyword evidence="4 11" id="KW-0489">Methyltransferase</keyword>
<keyword evidence="5 11" id="KW-0808">Transferase</keyword>
<keyword evidence="9 11" id="KW-0156">Chromatin regulator</keyword>
<dbReference type="PROSITE" id="PS00598">
    <property type="entry name" value="CHROMO_1"/>
    <property type="match status" value="1"/>
</dbReference>
<proteinExistence type="inferred from homology"/>
<evidence type="ECO:0000256" key="4">
    <source>
        <dbReference type="ARBA" id="ARBA00022603"/>
    </source>
</evidence>
<dbReference type="Gene3D" id="2.40.50.40">
    <property type="match status" value="1"/>
</dbReference>
<dbReference type="Pfam" id="PF05033">
    <property type="entry name" value="Pre-SET"/>
    <property type="match status" value="1"/>
</dbReference>
<dbReference type="InterPro" id="IPR023779">
    <property type="entry name" value="Chromodomain_CS"/>
</dbReference>
<evidence type="ECO:0000259" key="16">
    <source>
        <dbReference type="PROSITE" id="PS50867"/>
    </source>
</evidence>
<feature type="binding site" evidence="12">
    <location>
        <position position="270"/>
    </location>
    <ligand>
        <name>Zn(2+)</name>
        <dbReference type="ChEBI" id="CHEBI:29105"/>
        <label>3</label>
    </ligand>
</feature>
<dbReference type="OrthoDB" id="308383at2759"/>
<keyword evidence="3" id="KW-0158">Chromosome</keyword>
<feature type="compositionally biased region" description="Low complexity" evidence="13">
    <location>
        <begin position="82"/>
        <end position="96"/>
    </location>
</feature>
<feature type="binding site" evidence="12">
    <location>
        <position position="227"/>
    </location>
    <ligand>
        <name>Zn(2+)</name>
        <dbReference type="ChEBI" id="CHEBI:29105"/>
        <label>2</label>
    </ligand>
</feature>
<comment type="catalytic activity">
    <reaction evidence="11">
        <text>L-lysyl(9)-[histone H3] + 3 S-adenosyl-L-methionine = N(6),N(6),N(6)-trimethyl-L-lysyl(9)-[histone H3] + 3 S-adenosyl-L-homocysteine + 3 H(+)</text>
        <dbReference type="Rhea" id="RHEA:60276"/>
        <dbReference type="Rhea" id="RHEA-COMP:15538"/>
        <dbReference type="Rhea" id="RHEA-COMP:15546"/>
        <dbReference type="ChEBI" id="CHEBI:15378"/>
        <dbReference type="ChEBI" id="CHEBI:29969"/>
        <dbReference type="ChEBI" id="CHEBI:57856"/>
        <dbReference type="ChEBI" id="CHEBI:59789"/>
        <dbReference type="ChEBI" id="CHEBI:61961"/>
        <dbReference type="EC" id="2.1.1.355"/>
    </reaction>
</comment>
<dbReference type="PRINTS" id="PR00504">
    <property type="entry name" value="CHROMODOMAIN"/>
</dbReference>
<dbReference type="CDD" id="cd00024">
    <property type="entry name" value="CD_CSD"/>
    <property type="match status" value="1"/>
</dbReference>
<dbReference type="PROSITE" id="PS50013">
    <property type="entry name" value="CHROMO_2"/>
    <property type="match status" value="1"/>
</dbReference>
<evidence type="ECO:0000259" key="14">
    <source>
        <dbReference type="PROSITE" id="PS50013"/>
    </source>
</evidence>
<dbReference type="InterPro" id="IPR001214">
    <property type="entry name" value="SET_dom"/>
</dbReference>
<evidence type="ECO:0000256" key="7">
    <source>
        <dbReference type="ARBA" id="ARBA00022723"/>
    </source>
</evidence>
<feature type="binding site" evidence="12">
    <location>
        <position position="445"/>
    </location>
    <ligand>
        <name>Zn(2+)</name>
        <dbReference type="ChEBI" id="CHEBI:29105"/>
        <label>4</label>
    </ligand>
</feature>
<feature type="binding site" evidence="12">
    <location>
        <position position="229"/>
    </location>
    <ligand>
        <name>Zn(2+)</name>
        <dbReference type="ChEBI" id="CHEBI:29105"/>
        <label>1</label>
    </ligand>
</feature>
<dbReference type="Proteomes" id="UP000789570">
    <property type="component" value="Unassembled WGS sequence"/>
</dbReference>
<name>A0A9N8VGN4_9GLOM</name>
<dbReference type="SUPFAM" id="SSF82199">
    <property type="entry name" value="SET domain"/>
    <property type="match status" value="1"/>
</dbReference>
<evidence type="ECO:0000256" key="12">
    <source>
        <dbReference type="PIRSR" id="PIRSR009343-2"/>
    </source>
</evidence>
<dbReference type="GO" id="GO:0140949">
    <property type="term" value="F:histone H3K9 trimethyltransferase activity"/>
    <property type="evidence" value="ECO:0007669"/>
    <property type="project" value="UniProtKB-EC"/>
</dbReference>
<evidence type="ECO:0000256" key="5">
    <source>
        <dbReference type="ARBA" id="ARBA00022679"/>
    </source>
</evidence>
<dbReference type="Gene3D" id="2.170.270.10">
    <property type="entry name" value="SET domain"/>
    <property type="match status" value="1"/>
</dbReference>
<feature type="domain" description="Pre-SET" evidence="16">
    <location>
        <begin position="225"/>
        <end position="288"/>
    </location>
</feature>
<feature type="region of interest" description="Disordered" evidence="13">
    <location>
        <begin position="76"/>
        <end position="106"/>
    </location>
</feature>
<dbReference type="PANTHER" id="PTHR46223">
    <property type="entry name" value="HISTONE-LYSINE N-METHYLTRANSFERASE SUV39H"/>
    <property type="match status" value="1"/>
</dbReference>
<keyword evidence="7 11" id="KW-0479">Metal-binding</keyword>
<feature type="binding site" evidence="12">
    <location>
        <position position="274"/>
    </location>
    <ligand>
        <name>Zn(2+)</name>
        <dbReference type="ChEBI" id="CHEBI:29105"/>
        <label>2</label>
    </ligand>
</feature>
<dbReference type="InterPro" id="IPR007728">
    <property type="entry name" value="Pre-SET_dom"/>
</dbReference>
<evidence type="ECO:0000256" key="3">
    <source>
        <dbReference type="ARBA" id="ARBA00022454"/>
    </source>
</evidence>
<evidence type="ECO:0000256" key="13">
    <source>
        <dbReference type="SAM" id="MobiDB-lite"/>
    </source>
</evidence>
<evidence type="ECO:0000313" key="17">
    <source>
        <dbReference type="EMBL" id="CAG8452416.1"/>
    </source>
</evidence>
<feature type="binding site" evidence="12">
    <location>
        <position position="239"/>
    </location>
    <ligand>
        <name>Zn(2+)</name>
        <dbReference type="ChEBI" id="CHEBI:29105"/>
        <label>1</label>
    </ligand>
</feature>
<feature type="domain" description="SET" evidence="15">
    <location>
        <begin position="291"/>
        <end position="418"/>
    </location>
</feature>
<feature type="binding site" evidence="12">
    <location>
        <position position="438"/>
    </location>
    <ligand>
        <name>Zn(2+)</name>
        <dbReference type="ChEBI" id="CHEBI:29105"/>
        <label>4</label>
    </ligand>
</feature>
<dbReference type="SMART" id="SM00317">
    <property type="entry name" value="SET"/>
    <property type="match status" value="1"/>
</dbReference>
<dbReference type="InterPro" id="IPR016197">
    <property type="entry name" value="Chromo-like_dom_sf"/>
</dbReference>
<dbReference type="GO" id="GO:0032259">
    <property type="term" value="P:methylation"/>
    <property type="evidence" value="ECO:0007669"/>
    <property type="project" value="UniProtKB-KW"/>
</dbReference>
<keyword evidence="6 11" id="KW-0949">S-adenosyl-L-methionine</keyword>
<feature type="binding site" evidence="12">
    <location>
        <position position="227"/>
    </location>
    <ligand>
        <name>Zn(2+)</name>
        <dbReference type="ChEBI" id="CHEBI:29105"/>
        <label>1</label>
    </ligand>
</feature>
<dbReference type="SMART" id="SM00468">
    <property type="entry name" value="PreSET"/>
    <property type="match status" value="1"/>
</dbReference>
<feature type="binding site" evidence="12">
    <location>
        <position position="440"/>
    </location>
    <ligand>
        <name>Zn(2+)</name>
        <dbReference type="ChEBI" id="CHEBI:29105"/>
        <label>4</label>
    </ligand>
</feature>
<dbReference type="InterPro" id="IPR017984">
    <property type="entry name" value="Chromo_dom_subgr"/>
</dbReference>
<evidence type="ECO:0000256" key="9">
    <source>
        <dbReference type="ARBA" id="ARBA00022853"/>
    </source>
</evidence>
<feature type="domain" description="Chromo" evidence="14">
    <location>
        <begin position="14"/>
        <end position="72"/>
    </location>
</feature>
<dbReference type="InterPro" id="IPR000953">
    <property type="entry name" value="Chromo/chromo_shadow_dom"/>
</dbReference>
<dbReference type="GO" id="GO:0005694">
    <property type="term" value="C:chromosome"/>
    <property type="evidence" value="ECO:0007669"/>
    <property type="project" value="UniProtKB-SubCell"/>
</dbReference>
<evidence type="ECO:0000313" key="18">
    <source>
        <dbReference type="Proteomes" id="UP000789570"/>
    </source>
</evidence>
<evidence type="ECO:0000256" key="11">
    <source>
        <dbReference type="PIRNR" id="PIRNR009343"/>
    </source>
</evidence>
<dbReference type="Pfam" id="PF00856">
    <property type="entry name" value="SET"/>
    <property type="match status" value="1"/>
</dbReference>
<dbReference type="SUPFAM" id="SSF54160">
    <property type="entry name" value="Chromo domain-like"/>
    <property type="match status" value="1"/>
</dbReference>
<dbReference type="InterPro" id="IPR046341">
    <property type="entry name" value="SET_dom_sf"/>
</dbReference>
<feature type="binding site" evidence="12">
    <location>
        <position position="241"/>
    </location>
    <ligand>
        <name>Zn(2+)</name>
        <dbReference type="ChEBI" id="CHEBI:29105"/>
        <label>1</label>
    </ligand>
</feature>
<keyword evidence="18" id="KW-1185">Reference proteome</keyword>
<dbReference type="Pfam" id="PF00385">
    <property type="entry name" value="Chromo"/>
    <property type="match status" value="1"/>
</dbReference>
<gene>
    <name evidence="17" type="ORF">FCALED_LOCUS1311</name>
</gene>
<dbReference type="InterPro" id="IPR050973">
    <property type="entry name" value="H3K9_Histone-Lys_N-MTase"/>
</dbReference>
<dbReference type="EMBL" id="CAJVPQ010000161">
    <property type="protein sequence ID" value="CAG8452416.1"/>
    <property type="molecule type" value="Genomic_DNA"/>
</dbReference>
<sequence length="451" mass="51922">MESPDSSFQMENEYEVEKILDQKVINGDICFEIKWKGYGPEYNTWEPHHNLNCPELLDNFVHEYHLKNKKRTLEKSRNFQRNSNTSTITKNGTTSTQVNKKEGKKITTTGIKETRIQRSNLVENFNKSNNGNGVKKPLTLIEKFSQQSQFTQLTSNKGPRSVAPFQSPKAFEFERFLRRAIKNGPPISVINDIDDAGIPPNFTYIENYIYGEGVPCQADLIERLVGCQCRMGYCTAKSCSCFTEHTGGRLNYDRTTFQVVLKPGNIIYECNSKCNCLSNCINRVSQRKSNLDLVIKRIPKKGWGVVTKRKIPERMFVTYYYGEVIKSTEAEKRGSQYDTKGLTYLFDLDYNAEDHDECAYTVDATNFGNFSRFFNHSCDPNLVVYPLINDNADIRLHHIAFFTIKEIQIGEELTFNYFGNFHHEVEGGLNKIKEKYICKCDATSCIGYFHE</sequence>
<dbReference type="InterPro" id="IPR023780">
    <property type="entry name" value="Chromo_domain"/>
</dbReference>
<feature type="binding site" evidence="12">
    <location>
        <position position="280"/>
    </location>
    <ligand>
        <name>Zn(2+)</name>
        <dbReference type="ChEBI" id="CHEBI:29105"/>
        <label>3</label>
    </ligand>
</feature>
<evidence type="ECO:0000259" key="15">
    <source>
        <dbReference type="PROSITE" id="PS50280"/>
    </source>
</evidence>
<dbReference type="EC" id="2.1.1.355" evidence="11"/>
<organism evidence="17 18">
    <name type="scientific">Funneliformis caledonium</name>
    <dbReference type="NCBI Taxonomy" id="1117310"/>
    <lineage>
        <taxon>Eukaryota</taxon>
        <taxon>Fungi</taxon>
        <taxon>Fungi incertae sedis</taxon>
        <taxon>Mucoromycota</taxon>
        <taxon>Glomeromycotina</taxon>
        <taxon>Glomeromycetes</taxon>
        <taxon>Glomerales</taxon>
        <taxon>Glomeraceae</taxon>
        <taxon>Funneliformis</taxon>
    </lineage>
</organism>
<dbReference type="PIRSF" id="PIRSF009343">
    <property type="entry name" value="SUV39_SET"/>
    <property type="match status" value="1"/>
</dbReference>
<dbReference type="PANTHER" id="PTHR46223:SF4">
    <property type="entry name" value="HISTONE-LYSINE N-METHYLTRANSFERASE-RELATED"/>
    <property type="match status" value="1"/>
</dbReference>
<feature type="binding site" evidence="12">
    <location>
        <position position="239"/>
    </location>
    <ligand>
        <name>Zn(2+)</name>
        <dbReference type="ChEBI" id="CHEBI:29105"/>
        <label>3</label>
    </ligand>
</feature>
<dbReference type="GO" id="GO:0005634">
    <property type="term" value="C:nucleus"/>
    <property type="evidence" value="ECO:0007669"/>
    <property type="project" value="UniProtKB-SubCell"/>
</dbReference>
<evidence type="ECO:0000256" key="8">
    <source>
        <dbReference type="ARBA" id="ARBA00022833"/>
    </source>
</evidence>
<keyword evidence="10 11" id="KW-0539">Nucleus</keyword>
<reference evidence="17" key="1">
    <citation type="submission" date="2021-06" db="EMBL/GenBank/DDBJ databases">
        <authorList>
            <person name="Kallberg Y."/>
            <person name="Tangrot J."/>
            <person name="Rosling A."/>
        </authorList>
    </citation>
    <scope>NUCLEOTIDE SEQUENCE</scope>
    <source>
        <strain evidence="17">UK204</strain>
    </source>
</reference>
<dbReference type="PROSITE" id="PS50280">
    <property type="entry name" value="SET"/>
    <property type="match status" value="1"/>
</dbReference>
<feature type="binding site" evidence="12">
    <location>
        <position position="378"/>
    </location>
    <ligand>
        <name>Zn(2+)</name>
        <dbReference type="ChEBI" id="CHEBI:29105"/>
        <label>4</label>
    </ligand>
</feature>
<dbReference type="InterPro" id="IPR011381">
    <property type="entry name" value="H3-K9_MeTrfase_SUV39H1/2-like"/>
</dbReference>
<protein>
    <recommendedName>
        <fullName evidence="11">Histone-lysine N-methyltransferase</fullName>
        <ecNumber evidence="11">2.1.1.355</ecNumber>
    </recommendedName>
</protein>
<comment type="similarity">
    <text evidence="11">Belongs to the class V-like SAM-binding methyltransferase superfamily. Histone-lysine methyltransferase family. Suvar3-9 subfamily.</text>
</comment>
<keyword evidence="8 11" id="KW-0862">Zinc</keyword>
<evidence type="ECO:0000256" key="1">
    <source>
        <dbReference type="ARBA" id="ARBA00004123"/>
    </source>
</evidence>
<feature type="binding site" evidence="12">
    <location>
        <position position="276"/>
    </location>
    <ligand>
        <name>Zn(2+)</name>
        <dbReference type="ChEBI" id="CHEBI:29105"/>
        <label>3</label>
    </ligand>
</feature>
<dbReference type="PROSITE" id="PS50867">
    <property type="entry name" value="PRE_SET"/>
    <property type="match status" value="1"/>
</dbReference>
<dbReference type="SMART" id="SM00298">
    <property type="entry name" value="CHROMO"/>
    <property type="match status" value="1"/>
</dbReference>
<evidence type="ECO:0000256" key="6">
    <source>
        <dbReference type="ARBA" id="ARBA00022691"/>
    </source>
</evidence>